<dbReference type="PANTHER" id="PTHR37315">
    <property type="entry name" value="UPF0311 PROTEIN BLR7842"/>
    <property type="match status" value="1"/>
</dbReference>
<dbReference type="Pfam" id="PF11578">
    <property type="entry name" value="DUF3237"/>
    <property type="match status" value="1"/>
</dbReference>
<accession>A0ABS4XHU6</accession>
<dbReference type="PANTHER" id="PTHR37315:SF1">
    <property type="entry name" value="UPF0311 PROTEIN BLR7842"/>
    <property type="match status" value="1"/>
</dbReference>
<dbReference type="RefSeq" id="WP_210000783.1">
    <property type="nucleotide sequence ID" value="NZ_BAAAJY010000001.1"/>
</dbReference>
<organism evidence="1 2">
    <name type="scientific">Paeniglutamicibacter kerguelensis</name>
    <dbReference type="NCBI Taxonomy" id="254788"/>
    <lineage>
        <taxon>Bacteria</taxon>
        <taxon>Bacillati</taxon>
        <taxon>Actinomycetota</taxon>
        <taxon>Actinomycetes</taxon>
        <taxon>Micrococcales</taxon>
        <taxon>Micrococcaceae</taxon>
        <taxon>Paeniglutamicibacter</taxon>
    </lineage>
</organism>
<comment type="caution">
    <text evidence="1">The sequence shown here is derived from an EMBL/GenBank/DDBJ whole genome shotgun (WGS) entry which is preliminary data.</text>
</comment>
<protein>
    <submittedName>
        <fullName evidence="1">Uncharacterized protein</fullName>
    </submittedName>
</protein>
<name>A0ABS4XHU6_9MICC</name>
<dbReference type="Gene3D" id="2.40.160.20">
    <property type="match status" value="1"/>
</dbReference>
<keyword evidence="2" id="KW-1185">Reference proteome</keyword>
<proteinExistence type="predicted"/>
<evidence type="ECO:0000313" key="2">
    <source>
        <dbReference type="Proteomes" id="UP001296993"/>
    </source>
</evidence>
<reference evidence="1 2" key="1">
    <citation type="submission" date="2021-03" db="EMBL/GenBank/DDBJ databases">
        <title>Sequencing the genomes of 1000 actinobacteria strains.</title>
        <authorList>
            <person name="Klenk H.-P."/>
        </authorList>
    </citation>
    <scope>NUCLEOTIDE SEQUENCE [LARGE SCALE GENOMIC DNA]</scope>
    <source>
        <strain evidence="1 2">DSM 15797</strain>
    </source>
</reference>
<dbReference type="EMBL" id="JAGIOF010000001">
    <property type="protein sequence ID" value="MBP2388039.1"/>
    <property type="molecule type" value="Genomic_DNA"/>
</dbReference>
<dbReference type="InterPro" id="IPR020915">
    <property type="entry name" value="UPF0311"/>
</dbReference>
<dbReference type="Proteomes" id="UP001296993">
    <property type="component" value="Unassembled WGS sequence"/>
</dbReference>
<evidence type="ECO:0000313" key="1">
    <source>
        <dbReference type="EMBL" id="MBP2388039.1"/>
    </source>
</evidence>
<sequence length="166" mass="18005">MTHSTYDIPRVEVPAPTLRFAFRIDAEVADNIPIDERAGGELGFIPITGGTVSGDLAGAVTTGGDWCLQRDEETYRVEARYGLRLDGGAFVDVHNIGILNQRPRGASGAGPDVEYFMTSPVFRTVDPGLDWLNHSVFVGHARELEGLTRIDVFEVMLPVVIPVVGP</sequence>
<gene>
    <name evidence="1" type="ORF">JOF47_003550</name>
</gene>